<dbReference type="InterPro" id="IPR050639">
    <property type="entry name" value="SSR_resolvase"/>
</dbReference>
<evidence type="ECO:0000259" key="4">
    <source>
        <dbReference type="Pfam" id="PF13408"/>
    </source>
</evidence>
<proteinExistence type="predicted"/>
<dbReference type="OrthoDB" id="9769353at2"/>
<protein>
    <recommendedName>
        <fullName evidence="4">Recombinase zinc beta ribbon domain-containing protein</fullName>
    </recommendedName>
</protein>
<evidence type="ECO:0000313" key="5">
    <source>
        <dbReference type="EMBL" id="AXL22326.1"/>
    </source>
</evidence>
<dbReference type="PANTHER" id="PTHR30461">
    <property type="entry name" value="DNA-INVERTASE FROM LAMBDOID PROPHAGE"/>
    <property type="match status" value="1"/>
</dbReference>
<dbReference type="PANTHER" id="PTHR30461:SF2">
    <property type="entry name" value="SERINE RECOMBINASE PINE-RELATED"/>
    <property type="match status" value="1"/>
</dbReference>
<feature type="coiled-coil region" evidence="3">
    <location>
        <begin position="121"/>
        <end position="182"/>
    </location>
</feature>
<dbReference type="Pfam" id="PF13408">
    <property type="entry name" value="Zn_ribbon_recom"/>
    <property type="match status" value="1"/>
</dbReference>
<organism evidence="5 6">
    <name type="scientific">Megasphaera stantonii</name>
    <dbReference type="NCBI Taxonomy" id="2144175"/>
    <lineage>
        <taxon>Bacteria</taxon>
        <taxon>Bacillati</taxon>
        <taxon>Bacillota</taxon>
        <taxon>Negativicutes</taxon>
        <taxon>Veillonellales</taxon>
        <taxon>Veillonellaceae</taxon>
        <taxon>Megasphaera</taxon>
    </lineage>
</organism>
<feature type="domain" description="Recombinase zinc beta ribbon" evidence="4">
    <location>
        <begin position="32"/>
        <end position="96"/>
    </location>
</feature>
<reference evidence="5 6" key="1">
    <citation type="submission" date="2018-05" db="EMBL/GenBank/DDBJ databases">
        <title>Complete genome sequence of Megasphaera sp. AJH120T, isolated from the ceca of a chicken.</title>
        <authorList>
            <person name="Maki J."/>
            <person name="Looft T."/>
        </authorList>
    </citation>
    <scope>NUCLEOTIDE SEQUENCE [LARGE SCALE GENOMIC DNA]</scope>
    <source>
        <strain evidence="5 6">AJH120</strain>
    </source>
</reference>
<evidence type="ECO:0000256" key="1">
    <source>
        <dbReference type="ARBA" id="ARBA00023125"/>
    </source>
</evidence>
<dbReference type="Proteomes" id="UP000254337">
    <property type="component" value="Chromosome"/>
</dbReference>
<keyword evidence="6" id="KW-1185">Reference proteome</keyword>
<keyword evidence="2" id="KW-0233">DNA recombination</keyword>
<sequence>MVSLADFDAVQRMFNKRKRTGLVSPKSANYALVGKIYCGLCGCAYTGVSGTSRNGNKYYYYTCSSKNNGSEKSKRLDKKCSSKNLRRDELEKAILDTTIQILSAPNSIKSIAKQVAAFQEKNKDSGIVERLEKEMEEVQKKLTNSIKAIEQGIFSETIKNNIERYEHEVLELQEAISKEKLIAKAFTITEEFVEYYLTSFLKKIKKYDECKLDMFETFIRRIIVFDDHIEIQYNYNKDIPILDNHAVLPCSSMHNLVGPPGFEPGTNRL</sequence>
<dbReference type="GO" id="GO:0003677">
    <property type="term" value="F:DNA binding"/>
    <property type="evidence" value="ECO:0007669"/>
    <property type="project" value="UniProtKB-KW"/>
</dbReference>
<keyword evidence="1" id="KW-0238">DNA-binding</keyword>
<dbReference type="InterPro" id="IPR025827">
    <property type="entry name" value="Zn_ribbon_recom_dom"/>
</dbReference>
<gene>
    <name evidence="5" type="ORF">DKB62_01515</name>
</gene>
<evidence type="ECO:0000256" key="3">
    <source>
        <dbReference type="SAM" id="Coils"/>
    </source>
</evidence>
<dbReference type="KEGG" id="meg:DKB62_01515"/>
<evidence type="ECO:0000256" key="2">
    <source>
        <dbReference type="ARBA" id="ARBA00023172"/>
    </source>
</evidence>
<keyword evidence="3" id="KW-0175">Coiled coil</keyword>
<dbReference type="EMBL" id="CP029462">
    <property type="protein sequence ID" value="AXL22326.1"/>
    <property type="molecule type" value="Genomic_DNA"/>
</dbReference>
<dbReference type="AlphaFoldDB" id="A0A346B2I3"/>
<evidence type="ECO:0000313" key="6">
    <source>
        <dbReference type="Proteomes" id="UP000254337"/>
    </source>
</evidence>
<dbReference type="GO" id="GO:0000150">
    <property type="term" value="F:DNA strand exchange activity"/>
    <property type="evidence" value="ECO:0007669"/>
    <property type="project" value="TreeGrafter"/>
</dbReference>
<name>A0A346B2I3_9FIRM</name>
<accession>A0A346B2I3</accession>